<dbReference type="PANTHER" id="PTHR43080">
    <property type="entry name" value="CBS DOMAIN-CONTAINING PROTEIN CBSX3, MITOCHONDRIAL"/>
    <property type="match status" value="1"/>
</dbReference>
<protein>
    <submittedName>
        <fullName evidence="6">CBS domain-containing protein</fullName>
    </submittedName>
</protein>
<keyword evidence="7" id="KW-1185">Reference proteome</keyword>
<dbReference type="Pfam" id="PF00571">
    <property type="entry name" value="CBS"/>
    <property type="match status" value="2"/>
</dbReference>
<dbReference type="PANTHER" id="PTHR43080:SF2">
    <property type="entry name" value="CBS DOMAIN-CONTAINING PROTEIN"/>
    <property type="match status" value="1"/>
</dbReference>
<keyword evidence="2 4" id="KW-0129">CBS domain</keyword>
<dbReference type="PROSITE" id="PS51371">
    <property type="entry name" value="CBS"/>
    <property type="match status" value="2"/>
</dbReference>
<dbReference type="RefSeq" id="WP_270095905.1">
    <property type="nucleotide sequence ID" value="NZ_JAQFFK010000003.1"/>
</dbReference>
<sequence length="163" mass="18733">MVDHDGDEDRIRSVRSFAEMCSEMFIKDFMTKDLVTISENDSIDQILETFDKYHFHTYPVVSEDNVLVGTIDQNIILKILLVHRAPRIEHTHLNAVVFQGDTAKTIMIPHPISISPNETLCDTADMILKHKIDRFCIVEDGKLVGMICKPDIIKEVYKLRGLY</sequence>
<dbReference type="GO" id="GO:0009086">
    <property type="term" value="P:methionine biosynthetic process"/>
    <property type="evidence" value="ECO:0007669"/>
    <property type="project" value="UniProtKB-KW"/>
</dbReference>
<proteinExistence type="predicted"/>
<dbReference type="AlphaFoldDB" id="A0AA90TZK8"/>
<name>A0AA90TZK8_9EURY</name>
<evidence type="ECO:0000259" key="5">
    <source>
        <dbReference type="PROSITE" id="PS51371"/>
    </source>
</evidence>
<dbReference type="Proteomes" id="UP001185015">
    <property type="component" value="Unassembled WGS sequence"/>
</dbReference>
<comment type="caution">
    <text evidence="6">The sequence shown here is derived from an EMBL/GenBank/DDBJ whole genome shotgun (WGS) entry which is preliminary data.</text>
</comment>
<evidence type="ECO:0000313" key="6">
    <source>
        <dbReference type="EMBL" id="MDR6223111.1"/>
    </source>
</evidence>
<dbReference type="Gene3D" id="3.10.580.10">
    <property type="entry name" value="CBS-domain"/>
    <property type="match status" value="2"/>
</dbReference>
<dbReference type="SUPFAM" id="SSF54631">
    <property type="entry name" value="CBS-domain pair"/>
    <property type="match status" value="1"/>
</dbReference>
<dbReference type="EMBL" id="JAVDQI010000005">
    <property type="protein sequence ID" value="MDR6223111.1"/>
    <property type="molecule type" value="Genomic_DNA"/>
</dbReference>
<organism evidence="6 7">
    <name type="scientific">Methanococcoides alaskense</name>
    <dbReference type="NCBI Taxonomy" id="325778"/>
    <lineage>
        <taxon>Archaea</taxon>
        <taxon>Methanobacteriati</taxon>
        <taxon>Methanobacteriota</taxon>
        <taxon>Stenosarchaea group</taxon>
        <taxon>Methanomicrobia</taxon>
        <taxon>Methanosarcinales</taxon>
        <taxon>Methanosarcinaceae</taxon>
        <taxon>Methanococcoides</taxon>
    </lineage>
</organism>
<feature type="domain" description="CBS" evidence="5">
    <location>
        <begin position="30"/>
        <end position="87"/>
    </location>
</feature>
<evidence type="ECO:0000256" key="2">
    <source>
        <dbReference type="ARBA" id="ARBA00023122"/>
    </source>
</evidence>
<keyword evidence="3" id="KW-0486">Methionine biosynthesis</keyword>
<evidence type="ECO:0000256" key="4">
    <source>
        <dbReference type="PROSITE-ProRule" id="PRU00703"/>
    </source>
</evidence>
<dbReference type="InterPro" id="IPR000644">
    <property type="entry name" value="CBS_dom"/>
</dbReference>
<evidence type="ECO:0000313" key="7">
    <source>
        <dbReference type="Proteomes" id="UP001185015"/>
    </source>
</evidence>
<keyword evidence="1" id="KW-0028">Amino-acid biosynthesis</keyword>
<dbReference type="SMART" id="SM00116">
    <property type="entry name" value="CBS"/>
    <property type="match status" value="2"/>
</dbReference>
<dbReference type="InterPro" id="IPR046342">
    <property type="entry name" value="CBS_dom_sf"/>
</dbReference>
<reference evidence="6 7" key="1">
    <citation type="submission" date="2023-07" db="EMBL/GenBank/DDBJ databases">
        <title>Genomic Encyclopedia of Type Strains, Phase IV (KMG-IV): sequencing the most valuable type-strain genomes for metagenomic binning, comparative biology and taxonomic classification.</title>
        <authorList>
            <person name="Goeker M."/>
        </authorList>
    </citation>
    <scope>NUCLEOTIDE SEQUENCE [LARGE SCALE GENOMIC DNA]</scope>
    <source>
        <strain evidence="6 7">DSM 17273</strain>
    </source>
</reference>
<feature type="domain" description="CBS" evidence="5">
    <location>
        <begin position="107"/>
        <end position="163"/>
    </location>
</feature>
<evidence type="ECO:0000256" key="1">
    <source>
        <dbReference type="ARBA" id="ARBA00022605"/>
    </source>
</evidence>
<evidence type="ECO:0000256" key="3">
    <source>
        <dbReference type="ARBA" id="ARBA00023167"/>
    </source>
</evidence>
<dbReference type="InterPro" id="IPR051257">
    <property type="entry name" value="Diverse_CBS-Domain"/>
</dbReference>
<accession>A0AA90TZK8</accession>
<gene>
    <name evidence="6" type="ORF">J2750_001573</name>
</gene>